<dbReference type="EMBL" id="QYRN01000004">
    <property type="protein sequence ID" value="RIY01289.1"/>
    <property type="molecule type" value="Genomic_DNA"/>
</dbReference>
<dbReference type="Gene3D" id="2.40.10.270">
    <property type="entry name" value="Bacteriophage SPP1 head-tail adaptor protein"/>
    <property type="match status" value="1"/>
</dbReference>
<protein>
    <submittedName>
        <fullName evidence="1">Head-tail adaptor protein</fullName>
    </submittedName>
</protein>
<dbReference type="Pfam" id="PF05521">
    <property type="entry name" value="Phage_HCP"/>
    <property type="match status" value="1"/>
</dbReference>
<organism evidence="1 2">
    <name type="scientific">Aureimonas flava</name>
    <dbReference type="NCBI Taxonomy" id="2320271"/>
    <lineage>
        <taxon>Bacteria</taxon>
        <taxon>Pseudomonadati</taxon>
        <taxon>Pseudomonadota</taxon>
        <taxon>Alphaproteobacteria</taxon>
        <taxon>Hyphomicrobiales</taxon>
        <taxon>Aurantimonadaceae</taxon>
        <taxon>Aureimonas</taxon>
    </lineage>
</organism>
<evidence type="ECO:0000313" key="1">
    <source>
        <dbReference type="EMBL" id="RIY01289.1"/>
    </source>
</evidence>
<accession>A0A3A1WJG1</accession>
<name>A0A3A1WJG1_9HYPH</name>
<proteinExistence type="predicted"/>
<sequence length="110" mass="12392">MAPLFIDAGLLRHRAAIERNEIVPDDMGGGRDAWVEVGETSVRLEPLTVEVEERWGQRMGAATHRVTLRARDGLDRGMAFRIGSRRFVIRALQDPDETGRYLVCRCEAEA</sequence>
<dbReference type="OrthoDB" id="7570189at2"/>
<keyword evidence="2" id="KW-1185">Reference proteome</keyword>
<dbReference type="NCBIfam" id="TIGR01563">
    <property type="entry name" value="gp16_SPP1"/>
    <property type="match status" value="1"/>
</dbReference>
<dbReference type="Proteomes" id="UP000265750">
    <property type="component" value="Unassembled WGS sequence"/>
</dbReference>
<dbReference type="RefSeq" id="WP_119539432.1">
    <property type="nucleotide sequence ID" value="NZ_QYRN01000004.1"/>
</dbReference>
<dbReference type="InterPro" id="IPR038666">
    <property type="entry name" value="SSP1_head-tail_sf"/>
</dbReference>
<dbReference type="AlphaFoldDB" id="A0A3A1WJG1"/>
<evidence type="ECO:0000313" key="2">
    <source>
        <dbReference type="Proteomes" id="UP000265750"/>
    </source>
</evidence>
<comment type="caution">
    <text evidence="1">The sequence shown here is derived from an EMBL/GenBank/DDBJ whole genome shotgun (WGS) entry which is preliminary data.</text>
</comment>
<reference evidence="2" key="1">
    <citation type="submission" date="2018-09" db="EMBL/GenBank/DDBJ databases">
        <authorList>
            <person name="Tuo L."/>
        </authorList>
    </citation>
    <scope>NUCLEOTIDE SEQUENCE [LARGE SCALE GENOMIC DNA]</scope>
    <source>
        <strain evidence="2">M2BS4Y-1</strain>
    </source>
</reference>
<dbReference type="InterPro" id="IPR008767">
    <property type="entry name" value="Phage_SPP1_head-tail_adaptor"/>
</dbReference>
<gene>
    <name evidence="1" type="ORF">D3218_07925</name>
</gene>